<dbReference type="PANTHER" id="PTHR33463:SF220">
    <property type="entry name" value="NB-ARC DOMAIN-CONTAINING PROTEIN"/>
    <property type="match status" value="1"/>
</dbReference>
<evidence type="ECO:0000259" key="3">
    <source>
        <dbReference type="Pfam" id="PF00931"/>
    </source>
</evidence>
<evidence type="ECO:0000313" key="4">
    <source>
        <dbReference type="EMBL" id="KAK9009736.1"/>
    </source>
</evidence>
<dbReference type="InterPro" id="IPR050905">
    <property type="entry name" value="Plant_NBS-LRR"/>
</dbReference>
<dbReference type="Pfam" id="PF00931">
    <property type="entry name" value="NB-ARC"/>
    <property type="match status" value="1"/>
</dbReference>
<dbReference type="EMBL" id="JBBPBN010000024">
    <property type="protein sequence ID" value="KAK9009736.1"/>
    <property type="molecule type" value="Genomic_DNA"/>
</dbReference>
<evidence type="ECO:0000256" key="2">
    <source>
        <dbReference type="SAM" id="MobiDB-lite"/>
    </source>
</evidence>
<feature type="domain" description="NB-ARC" evidence="3">
    <location>
        <begin position="135"/>
        <end position="293"/>
    </location>
</feature>
<keyword evidence="1" id="KW-0611">Plant defense</keyword>
<name>A0ABR2R9W8_9ROSI</name>
<feature type="region of interest" description="Disordered" evidence="2">
    <location>
        <begin position="327"/>
        <end position="347"/>
    </location>
</feature>
<comment type="caution">
    <text evidence="4">The sequence shown here is derived from an EMBL/GenBank/DDBJ whole genome shotgun (WGS) entry which is preliminary data.</text>
</comment>
<sequence length="347" mass="39448">MECFGPVFDIGTRMWDCCFSRHVGYVSSLEENLHKLRTELQVLNTRSHEQWLRTPNEVVEEGDAELQNNCLGNLFPKNLLSVYRIGKQVVKKTDSVMELLRRAEPFDSDSAIVFRPRKCLLTPKWPSENTVGLDSEVEEVWKALEDQTVATIRVCGRAGGGLKKVSDEFHRRSHDFDCVIWAEVPTGQGYVQRVQEEIRKNLDIPDDIWNRCSAVGVKWAKIFSVLEGTKFVLLLDNVWEHFDLETLGFPSKVIFTTSKMSLFLNFGIKTQTVTVHCLPPELASTLFWTTVGERVGSVLRSDPDLLELANKFVRRCKRLATCSPHFCTSPCSSKKSSTMPPHNRAVP</sequence>
<dbReference type="Gene3D" id="3.40.50.300">
    <property type="entry name" value="P-loop containing nucleotide triphosphate hydrolases"/>
    <property type="match status" value="1"/>
</dbReference>
<evidence type="ECO:0000313" key="5">
    <source>
        <dbReference type="Proteomes" id="UP001396334"/>
    </source>
</evidence>
<organism evidence="4 5">
    <name type="scientific">Hibiscus sabdariffa</name>
    <name type="common">roselle</name>
    <dbReference type="NCBI Taxonomy" id="183260"/>
    <lineage>
        <taxon>Eukaryota</taxon>
        <taxon>Viridiplantae</taxon>
        <taxon>Streptophyta</taxon>
        <taxon>Embryophyta</taxon>
        <taxon>Tracheophyta</taxon>
        <taxon>Spermatophyta</taxon>
        <taxon>Magnoliopsida</taxon>
        <taxon>eudicotyledons</taxon>
        <taxon>Gunneridae</taxon>
        <taxon>Pentapetalae</taxon>
        <taxon>rosids</taxon>
        <taxon>malvids</taxon>
        <taxon>Malvales</taxon>
        <taxon>Malvaceae</taxon>
        <taxon>Malvoideae</taxon>
        <taxon>Hibiscus</taxon>
    </lineage>
</organism>
<dbReference type="SUPFAM" id="SSF52540">
    <property type="entry name" value="P-loop containing nucleoside triphosphate hydrolases"/>
    <property type="match status" value="1"/>
</dbReference>
<proteinExistence type="predicted"/>
<reference evidence="4 5" key="1">
    <citation type="journal article" date="2024" name="G3 (Bethesda)">
        <title>Genome assembly of Hibiscus sabdariffa L. provides insights into metabolisms of medicinal natural products.</title>
        <authorList>
            <person name="Kim T."/>
        </authorList>
    </citation>
    <scope>NUCLEOTIDE SEQUENCE [LARGE SCALE GENOMIC DNA]</scope>
    <source>
        <strain evidence="4">TK-2024</strain>
        <tissue evidence="4">Old leaves</tissue>
    </source>
</reference>
<dbReference type="InterPro" id="IPR002182">
    <property type="entry name" value="NB-ARC"/>
</dbReference>
<protein>
    <recommendedName>
        <fullName evidence="3">NB-ARC domain-containing protein</fullName>
    </recommendedName>
</protein>
<dbReference type="InterPro" id="IPR027417">
    <property type="entry name" value="P-loop_NTPase"/>
</dbReference>
<keyword evidence="5" id="KW-1185">Reference proteome</keyword>
<gene>
    <name evidence="4" type="ORF">V6N11_036264</name>
</gene>
<dbReference type="PANTHER" id="PTHR33463">
    <property type="entry name" value="NB-ARC DOMAIN-CONTAINING PROTEIN-RELATED"/>
    <property type="match status" value="1"/>
</dbReference>
<accession>A0ABR2R9W8</accession>
<feature type="compositionally biased region" description="Low complexity" evidence="2">
    <location>
        <begin position="327"/>
        <end position="340"/>
    </location>
</feature>
<evidence type="ECO:0000256" key="1">
    <source>
        <dbReference type="ARBA" id="ARBA00022821"/>
    </source>
</evidence>
<dbReference type="Proteomes" id="UP001396334">
    <property type="component" value="Unassembled WGS sequence"/>
</dbReference>